<proteinExistence type="predicted"/>
<evidence type="ECO:0000256" key="3">
    <source>
        <dbReference type="SAM" id="SignalP"/>
    </source>
</evidence>
<dbReference type="EMBL" id="JACHOV010000006">
    <property type="protein sequence ID" value="MBB4641452.1"/>
    <property type="molecule type" value="Genomic_DNA"/>
</dbReference>
<dbReference type="NCBIfam" id="TIGR00976">
    <property type="entry name" value="CocE_NonD"/>
    <property type="match status" value="1"/>
</dbReference>
<sequence length="661" mass="72008">MIRSSNAVGAHVRSLSILALGTAITFCIGNPAAAADSVAETGRASTVAAPATVAVPAAAKSVIMHDVMVPMRDGTKLAADVYLPSGDGVNPAPGRYPVLLVRTPYGKASRLFEAPPETSGAALASMRPAVANSRGYVVVMQDVRGTFGSEGKFEPMRNENADGVDTVAWLNAQPWSDGRVGTYGGSYLGGVQMLLAAEQPPGLVTAFSQVAATDQFSNEWVYRDDVLAMTSAVWTSAMVSAEVARGSKDDQDLLRADYEMLGPVEGAASPLEANVKMLAMLPLADMPVVRRAPWWSKWLQNRDNRKYFKINEMADRFDRIDIPILHLGGWYDLFQRNSYSHFKAIAAEGATPLTRQNQRLIMGPWSHGTCIGCPANSAINAEEMQLAWMDQWFKGKRNDFFDHRVVIYVMGENRWRAEADWPLPGTERTRYYLHSDGAANSAAGDGGLSTTLPGSEPADRYTYDPRNPAPTLGGPGLTGSRAIQNPAEQRADVLVYTTPPLDEDVEVTGEISATLFAASSVEDTDWWVKLVDVDENGEARILAQGVARARYRISRDDPQPLTPGKVEKYKIDLWATSNVFKKGHRIRIDITSSNFPYAERNPNAFIDISTATDADLVVASQTIFHDAGRASFVELPIIPMSREREWIGVPNPGAVEQLETP</sequence>
<gene>
    <name evidence="5" type="ORF">HNQ99_001761</name>
</gene>
<feature type="region of interest" description="Disordered" evidence="2">
    <location>
        <begin position="443"/>
        <end position="483"/>
    </location>
</feature>
<keyword evidence="1" id="KW-0378">Hydrolase</keyword>
<dbReference type="InterPro" id="IPR005674">
    <property type="entry name" value="CocE/Ser_esterase"/>
</dbReference>
<dbReference type="Gene3D" id="3.40.50.1820">
    <property type="entry name" value="alpha/beta hydrolase"/>
    <property type="match status" value="1"/>
</dbReference>
<dbReference type="Proteomes" id="UP000575068">
    <property type="component" value="Unassembled WGS sequence"/>
</dbReference>
<dbReference type="AlphaFoldDB" id="A0A840HTF0"/>
<dbReference type="Pfam" id="PF02129">
    <property type="entry name" value="Peptidase_S15"/>
    <property type="match status" value="1"/>
</dbReference>
<dbReference type="Gene3D" id="1.10.3020.10">
    <property type="entry name" value="alpha-amino acid ester hydrolase ( Helical cap domain)"/>
    <property type="match status" value="1"/>
</dbReference>
<reference evidence="5 6" key="1">
    <citation type="submission" date="2020-08" db="EMBL/GenBank/DDBJ databases">
        <title>Genomic Encyclopedia of Type Strains, Phase IV (KMG-IV): sequencing the most valuable type-strain genomes for metagenomic binning, comparative biology and taxonomic classification.</title>
        <authorList>
            <person name="Goeker M."/>
        </authorList>
    </citation>
    <scope>NUCLEOTIDE SEQUENCE [LARGE SCALE GENOMIC DNA]</scope>
    <source>
        <strain evidence="5 6">DSM 7465</strain>
    </source>
</reference>
<dbReference type="PANTHER" id="PTHR43056:SF10">
    <property type="entry name" value="COCE_NOND FAMILY, PUTATIVE (AFU_ORTHOLOGUE AFUA_7G00600)-RELATED"/>
    <property type="match status" value="1"/>
</dbReference>
<feature type="domain" description="Xaa-Pro dipeptidyl-peptidase C-terminal" evidence="4">
    <location>
        <begin position="386"/>
        <end position="634"/>
    </location>
</feature>
<keyword evidence="6" id="KW-1185">Reference proteome</keyword>
<comment type="caution">
    <text evidence="5">The sequence shown here is derived from an EMBL/GenBank/DDBJ whole genome shotgun (WGS) entry which is preliminary data.</text>
</comment>
<dbReference type="GO" id="GO:0008239">
    <property type="term" value="F:dipeptidyl-peptidase activity"/>
    <property type="evidence" value="ECO:0007669"/>
    <property type="project" value="InterPro"/>
</dbReference>
<dbReference type="PANTHER" id="PTHR43056">
    <property type="entry name" value="PEPTIDASE S9 PROLYL OLIGOPEPTIDASE"/>
    <property type="match status" value="1"/>
</dbReference>
<dbReference type="InterPro" id="IPR000383">
    <property type="entry name" value="Xaa-Pro-like_dom"/>
</dbReference>
<dbReference type="InterPro" id="IPR029058">
    <property type="entry name" value="AB_hydrolase_fold"/>
</dbReference>
<dbReference type="Pfam" id="PF08530">
    <property type="entry name" value="PepX_C"/>
    <property type="match status" value="1"/>
</dbReference>
<dbReference type="InterPro" id="IPR050585">
    <property type="entry name" value="Xaa-Pro_dipeptidyl-ppase/CocE"/>
</dbReference>
<name>A0A840HTF0_9SPHN</name>
<feature type="chain" id="PRO_5032687855" description="Xaa-Pro dipeptidyl-peptidase C-terminal domain-containing protein" evidence="3">
    <location>
        <begin position="35"/>
        <end position="661"/>
    </location>
</feature>
<dbReference type="SUPFAM" id="SSF49785">
    <property type="entry name" value="Galactose-binding domain-like"/>
    <property type="match status" value="1"/>
</dbReference>
<accession>A0A840HTF0</accession>
<evidence type="ECO:0000256" key="1">
    <source>
        <dbReference type="ARBA" id="ARBA00022801"/>
    </source>
</evidence>
<dbReference type="InterPro" id="IPR008979">
    <property type="entry name" value="Galactose-bd-like_sf"/>
</dbReference>
<feature type="signal peptide" evidence="3">
    <location>
        <begin position="1"/>
        <end position="34"/>
    </location>
</feature>
<organism evidence="5 6">
    <name type="scientific">Rhizorhapis suberifaciens</name>
    <name type="common">corky root of lettuce</name>
    <dbReference type="NCBI Taxonomy" id="13656"/>
    <lineage>
        <taxon>Bacteria</taxon>
        <taxon>Pseudomonadati</taxon>
        <taxon>Pseudomonadota</taxon>
        <taxon>Alphaproteobacteria</taxon>
        <taxon>Sphingomonadales</taxon>
        <taxon>Sphingomonadaceae</taxon>
        <taxon>Rhizorhapis</taxon>
    </lineage>
</organism>
<evidence type="ECO:0000259" key="4">
    <source>
        <dbReference type="SMART" id="SM00939"/>
    </source>
</evidence>
<evidence type="ECO:0000256" key="2">
    <source>
        <dbReference type="SAM" id="MobiDB-lite"/>
    </source>
</evidence>
<protein>
    <recommendedName>
        <fullName evidence="4">Xaa-Pro dipeptidyl-peptidase C-terminal domain-containing protein</fullName>
    </recommendedName>
</protein>
<dbReference type="Gene3D" id="2.60.120.260">
    <property type="entry name" value="Galactose-binding domain-like"/>
    <property type="match status" value="1"/>
</dbReference>
<dbReference type="SUPFAM" id="SSF53474">
    <property type="entry name" value="alpha/beta-Hydrolases"/>
    <property type="match status" value="1"/>
</dbReference>
<dbReference type="SMART" id="SM00939">
    <property type="entry name" value="PepX_C"/>
    <property type="match status" value="1"/>
</dbReference>
<keyword evidence="3" id="KW-0732">Signal</keyword>
<dbReference type="InterPro" id="IPR013736">
    <property type="entry name" value="Xaa-Pro_dipept_C"/>
</dbReference>
<evidence type="ECO:0000313" key="5">
    <source>
        <dbReference type="EMBL" id="MBB4641452.1"/>
    </source>
</evidence>
<evidence type="ECO:0000313" key="6">
    <source>
        <dbReference type="Proteomes" id="UP000575068"/>
    </source>
</evidence>
<dbReference type="RefSeq" id="WP_184475268.1">
    <property type="nucleotide sequence ID" value="NZ_JACHOV010000006.1"/>
</dbReference>